<dbReference type="CDD" id="cd00118">
    <property type="entry name" value="LysM"/>
    <property type="match status" value="1"/>
</dbReference>
<feature type="domain" description="LysM" evidence="3">
    <location>
        <begin position="58"/>
        <end position="105"/>
    </location>
</feature>
<evidence type="ECO:0000256" key="2">
    <source>
        <dbReference type="ARBA" id="ARBA00023026"/>
    </source>
</evidence>
<dbReference type="Pfam" id="PF01476">
    <property type="entry name" value="LysM"/>
    <property type="match status" value="1"/>
</dbReference>
<dbReference type="Gene3D" id="3.10.350.10">
    <property type="entry name" value="LysM domain"/>
    <property type="match status" value="1"/>
</dbReference>
<dbReference type="PANTHER" id="PTHR34997">
    <property type="entry name" value="AM15"/>
    <property type="match status" value="1"/>
</dbReference>
<dbReference type="EMBL" id="RBNI01007123">
    <property type="protein sequence ID" value="RUP45544.1"/>
    <property type="molecule type" value="Genomic_DNA"/>
</dbReference>
<keyword evidence="1" id="KW-0147">Chitin-binding</keyword>
<gene>
    <name evidence="4" type="ORF">BC936DRAFT_148033</name>
</gene>
<dbReference type="SUPFAM" id="SSF54106">
    <property type="entry name" value="LysM domain"/>
    <property type="match status" value="1"/>
</dbReference>
<dbReference type="Proteomes" id="UP000268093">
    <property type="component" value="Unassembled WGS sequence"/>
</dbReference>
<protein>
    <recommendedName>
        <fullName evidence="3">LysM domain-containing protein</fullName>
    </recommendedName>
</protein>
<dbReference type="OrthoDB" id="5985073at2759"/>
<evidence type="ECO:0000259" key="3">
    <source>
        <dbReference type="PROSITE" id="PS51782"/>
    </source>
</evidence>
<dbReference type="InterPro" id="IPR018392">
    <property type="entry name" value="LysM"/>
</dbReference>
<dbReference type="GO" id="GO:0008061">
    <property type="term" value="F:chitin binding"/>
    <property type="evidence" value="ECO:0007669"/>
    <property type="project" value="UniProtKB-KW"/>
</dbReference>
<proteinExistence type="predicted"/>
<dbReference type="PANTHER" id="PTHR34997:SF1">
    <property type="entry name" value="PEPTIDOGLYCAN-BINDING LYSIN DOMAIN"/>
    <property type="match status" value="1"/>
</dbReference>
<dbReference type="InterPro" id="IPR036779">
    <property type="entry name" value="LysM_dom_sf"/>
</dbReference>
<dbReference type="SMART" id="SM00257">
    <property type="entry name" value="LysM"/>
    <property type="match status" value="1"/>
</dbReference>
<keyword evidence="5" id="KW-1185">Reference proteome</keyword>
<reference evidence="4 5" key="1">
    <citation type="journal article" date="2018" name="New Phytol.">
        <title>Phylogenomics of Endogonaceae and evolution of mycorrhizas within Mucoromycota.</title>
        <authorList>
            <person name="Chang Y."/>
            <person name="Desiro A."/>
            <person name="Na H."/>
            <person name="Sandor L."/>
            <person name="Lipzen A."/>
            <person name="Clum A."/>
            <person name="Barry K."/>
            <person name="Grigoriev I.V."/>
            <person name="Martin F.M."/>
            <person name="Stajich J.E."/>
            <person name="Smith M.E."/>
            <person name="Bonito G."/>
            <person name="Spatafora J.W."/>
        </authorList>
    </citation>
    <scope>NUCLEOTIDE SEQUENCE [LARGE SCALE GENOMIC DNA]</scope>
    <source>
        <strain evidence="4 5">GMNB39</strain>
    </source>
</reference>
<dbReference type="PROSITE" id="PS51782">
    <property type="entry name" value="LYSM"/>
    <property type="match status" value="1"/>
</dbReference>
<name>A0A433D3Y7_9FUNG</name>
<dbReference type="AlphaFoldDB" id="A0A433D3Y7"/>
<evidence type="ECO:0000313" key="4">
    <source>
        <dbReference type="EMBL" id="RUP45544.1"/>
    </source>
</evidence>
<keyword evidence="2" id="KW-0843">Virulence</keyword>
<sequence length="218" mass="23325">MRQQKQWPQSFGGGGTWDDAYSYANTENGVNYLQNFKNALGSCSSSPSPSPPPTTGCTKYTVQSGDTCSKIATQFGISPWTQLIQWNPSINSNCANLAVGQVICVSGTTAAHSCPNQGAVCPSILVMRLTSTKKDTSAFEIRVVAGKVPIKKNWSLTLPANSGVISSSRGVVKKTNTGISILSEPNKEKESVGSIRFVVETKINVKQIDLSRAKFTSK</sequence>
<organism evidence="4 5">
    <name type="scientific">Jimgerdemannia flammicorona</name>
    <dbReference type="NCBI Taxonomy" id="994334"/>
    <lineage>
        <taxon>Eukaryota</taxon>
        <taxon>Fungi</taxon>
        <taxon>Fungi incertae sedis</taxon>
        <taxon>Mucoromycota</taxon>
        <taxon>Mucoromycotina</taxon>
        <taxon>Endogonomycetes</taxon>
        <taxon>Endogonales</taxon>
        <taxon>Endogonaceae</taxon>
        <taxon>Jimgerdemannia</taxon>
    </lineage>
</organism>
<evidence type="ECO:0000256" key="1">
    <source>
        <dbReference type="ARBA" id="ARBA00022669"/>
    </source>
</evidence>
<accession>A0A433D3Y7</accession>
<dbReference type="InterPro" id="IPR052210">
    <property type="entry name" value="LysM1-like"/>
</dbReference>
<evidence type="ECO:0000313" key="5">
    <source>
        <dbReference type="Proteomes" id="UP000268093"/>
    </source>
</evidence>
<comment type="caution">
    <text evidence="4">The sequence shown here is derived from an EMBL/GenBank/DDBJ whole genome shotgun (WGS) entry which is preliminary data.</text>
</comment>